<dbReference type="EMBL" id="LVVM01001603">
    <property type="protein sequence ID" value="OJA18159.1"/>
    <property type="molecule type" value="Genomic_DNA"/>
</dbReference>
<accession>A0A1J8QBX3</accession>
<evidence type="ECO:0000313" key="2">
    <source>
        <dbReference type="Proteomes" id="UP000183567"/>
    </source>
</evidence>
<organism evidence="1 2">
    <name type="scientific">Rhizopogon vesiculosus</name>
    <dbReference type="NCBI Taxonomy" id="180088"/>
    <lineage>
        <taxon>Eukaryota</taxon>
        <taxon>Fungi</taxon>
        <taxon>Dikarya</taxon>
        <taxon>Basidiomycota</taxon>
        <taxon>Agaricomycotina</taxon>
        <taxon>Agaricomycetes</taxon>
        <taxon>Agaricomycetidae</taxon>
        <taxon>Boletales</taxon>
        <taxon>Suillineae</taxon>
        <taxon>Rhizopogonaceae</taxon>
        <taxon>Rhizopogon</taxon>
    </lineage>
</organism>
<gene>
    <name evidence="1" type="ORF">AZE42_12363</name>
</gene>
<keyword evidence="2" id="KW-1185">Reference proteome</keyword>
<protein>
    <submittedName>
        <fullName evidence="1">Uncharacterized protein</fullName>
    </submittedName>
</protein>
<dbReference type="AlphaFoldDB" id="A0A1J8QBX3"/>
<dbReference type="OrthoDB" id="2690235at2759"/>
<sequence length="126" mass="14616">MPAVREAVTREVIPIPLDYEFIRWICVAMEEQQREQRLDWLKDFGDYRKQAQAHIVAALQTLNSMSKDIEDLRERVDAPELVGGRIPLHVHIWSIQNGLQRLRGIRVRAKEREDKLMGRGPGFGAD</sequence>
<proteinExistence type="predicted"/>
<reference evidence="1 2" key="1">
    <citation type="submission" date="2016-03" db="EMBL/GenBank/DDBJ databases">
        <title>Comparative genomics of the ectomycorrhizal sister species Rhizopogon vinicolor and Rhizopogon vesiculosus (Basidiomycota: Boletales) reveals a divergence of the mating type B locus.</title>
        <authorList>
            <person name="Mujic A.B."/>
            <person name="Kuo A."/>
            <person name="Tritt A."/>
            <person name="Lipzen A."/>
            <person name="Chen C."/>
            <person name="Johnson J."/>
            <person name="Sharma A."/>
            <person name="Barry K."/>
            <person name="Grigoriev I.V."/>
            <person name="Spatafora J.W."/>
        </authorList>
    </citation>
    <scope>NUCLEOTIDE SEQUENCE [LARGE SCALE GENOMIC DNA]</scope>
    <source>
        <strain evidence="1 2">AM-OR11-056</strain>
    </source>
</reference>
<dbReference type="Proteomes" id="UP000183567">
    <property type="component" value="Unassembled WGS sequence"/>
</dbReference>
<name>A0A1J8QBX3_9AGAM</name>
<dbReference type="STRING" id="180088.A0A1J8QBX3"/>
<evidence type="ECO:0000313" key="1">
    <source>
        <dbReference type="EMBL" id="OJA18159.1"/>
    </source>
</evidence>
<comment type="caution">
    <text evidence="1">The sequence shown here is derived from an EMBL/GenBank/DDBJ whole genome shotgun (WGS) entry which is preliminary data.</text>
</comment>